<name>A0A3P7JF89_STRVU</name>
<protein>
    <submittedName>
        <fullName evidence="2">Uncharacterized protein</fullName>
    </submittedName>
</protein>
<keyword evidence="1" id="KW-0175">Coiled coil</keyword>
<gene>
    <name evidence="2" type="ORF">SVUK_LOCUS19268</name>
</gene>
<feature type="coiled-coil region" evidence="1">
    <location>
        <begin position="14"/>
        <end position="84"/>
    </location>
</feature>
<keyword evidence="3" id="KW-1185">Reference proteome</keyword>
<evidence type="ECO:0000256" key="1">
    <source>
        <dbReference type="SAM" id="Coils"/>
    </source>
</evidence>
<organism evidence="2 3">
    <name type="scientific">Strongylus vulgaris</name>
    <name type="common">Blood worm</name>
    <dbReference type="NCBI Taxonomy" id="40348"/>
    <lineage>
        <taxon>Eukaryota</taxon>
        <taxon>Metazoa</taxon>
        <taxon>Ecdysozoa</taxon>
        <taxon>Nematoda</taxon>
        <taxon>Chromadorea</taxon>
        <taxon>Rhabditida</taxon>
        <taxon>Rhabditina</taxon>
        <taxon>Rhabditomorpha</taxon>
        <taxon>Strongyloidea</taxon>
        <taxon>Strongylidae</taxon>
        <taxon>Strongylus</taxon>
    </lineage>
</organism>
<dbReference type="Gene3D" id="1.20.1410.10">
    <property type="entry name" value="I/LWEQ domain"/>
    <property type="match status" value="1"/>
</dbReference>
<sequence length="93" mass="10506">MDKTNVNEQCHAVARALRELLSSSNLDLQKFEAECKKLLEMMTALPLQSDIDKEVLGNELESEMARMSAAIRAAVEEIEKIQEKSRNNTEGIR</sequence>
<dbReference type="Proteomes" id="UP000270094">
    <property type="component" value="Unassembled WGS sequence"/>
</dbReference>
<dbReference type="AlphaFoldDB" id="A0A3P7JF89"/>
<reference evidence="2 3" key="1">
    <citation type="submission" date="2018-11" db="EMBL/GenBank/DDBJ databases">
        <authorList>
            <consortium name="Pathogen Informatics"/>
        </authorList>
    </citation>
    <scope>NUCLEOTIDE SEQUENCE [LARGE SCALE GENOMIC DNA]</scope>
</reference>
<dbReference type="EMBL" id="UYYB01128952">
    <property type="protein sequence ID" value="VDM84270.1"/>
    <property type="molecule type" value="Genomic_DNA"/>
</dbReference>
<accession>A0A3P7JF89</accession>
<proteinExistence type="predicted"/>
<evidence type="ECO:0000313" key="2">
    <source>
        <dbReference type="EMBL" id="VDM84270.1"/>
    </source>
</evidence>
<evidence type="ECO:0000313" key="3">
    <source>
        <dbReference type="Proteomes" id="UP000270094"/>
    </source>
</evidence>
<dbReference type="OrthoDB" id="5850188at2759"/>